<dbReference type="EMBL" id="JBEFKJ010000021">
    <property type="protein sequence ID" value="KAL2040397.1"/>
    <property type="molecule type" value="Genomic_DNA"/>
</dbReference>
<keyword evidence="6 8" id="KW-1133">Transmembrane helix</keyword>
<evidence type="ECO:0000256" key="8">
    <source>
        <dbReference type="RuleBase" id="RU362101"/>
    </source>
</evidence>
<comment type="similarity">
    <text evidence="2 8">Belongs to the NiCoT transporter (TC 2.A.52) family.</text>
</comment>
<comment type="subcellular location">
    <subcellularLocation>
        <location evidence="8">Cell membrane</location>
        <topology evidence="8">Multi-pass membrane protein</topology>
    </subcellularLocation>
    <subcellularLocation>
        <location evidence="1">Endomembrane system</location>
        <topology evidence="1">Multi-pass membrane protein</topology>
    </subcellularLocation>
</comment>
<comment type="caution">
    <text evidence="10">The sequence shown here is derived from an EMBL/GenBank/DDBJ whole genome shotgun (WGS) entry which is preliminary data.</text>
</comment>
<dbReference type="InterPro" id="IPR011541">
    <property type="entry name" value="Ni/Co_transpt_high_affinity"/>
</dbReference>
<keyword evidence="7 8" id="KW-0472">Membrane</keyword>
<accession>A0ABR4A7N4</accession>
<feature type="region of interest" description="Disordered" evidence="9">
    <location>
        <begin position="210"/>
        <end position="233"/>
    </location>
</feature>
<evidence type="ECO:0000256" key="4">
    <source>
        <dbReference type="ARBA" id="ARBA00022596"/>
    </source>
</evidence>
<dbReference type="PANTHER" id="PTHR31611">
    <property type="entry name" value="HIGH-AFFINITY NICKEL TRANSPORT PROTEIN NIC1"/>
    <property type="match status" value="1"/>
</dbReference>
<evidence type="ECO:0000256" key="2">
    <source>
        <dbReference type="ARBA" id="ARBA00010892"/>
    </source>
</evidence>
<evidence type="ECO:0000256" key="1">
    <source>
        <dbReference type="ARBA" id="ARBA00004127"/>
    </source>
</evidence>
<evidence type="ECO:0000256" key="9">
    <source>
        <dbReference type="SAM" id="MobiDB-lite"/>
    </source>
</evidence>
<evidence type="ECO:0000313" key="10">
    <source>
        <dbReference type="EMBL" id="KAL2040397.1"/>
    </source>
</evidence>
<evidence type="ECO:0000256" key="7">
    <source>
        <dbReference type="ARBA" id="ARBA00023136"/>
    </source>
</evidence>
<keyword evidence="3 8" id="KW-0813">Transport</keyword>
<dbReference type="PANTHER" id="PTHR31611:SF0">
    <property type="entry name" value="HIGH-AFFINITY NICKEL TRANSPORT PROTEIN NIC1"/>
    <property type="match status" value="1"/>
</dbReference>
<feature type="transmembrane region" description="Helical" evidence="8">
    <location>
        <begin position="52"/>
        <end position="77"/>
    </location>
</feature>
<evidence type="ECO:0000256" key="5">
    <source>
        <dbReference type="ARBA" id="ARBA00022692"/>
    </source>
</evidence>
<evidence type="ECO:0000256" key="6">
    <source>
        <dbReference type="ARBA" id="ARBA00022989"/>
    </source>
</evidence>
<keyword evidence="4" id="KW-0533">Nickel</keyword>
<evidence type="ECO:0000256" key="3">
    <source>
        <dbReference type="ARBA" id="ARBA00022448"/>
    </source>
</evidence>
<keyword evidence="5 8" id="KW-0812">Transmembrane</keyword>
<organism evidence="10 11">
    <name type="scientific">Stereocaulon virgatum</name>
    <dbReference type="NCBI Taxonomy" id="373712"/>
    <lineage>
        <taxon>Eukaryota</taxon>
        <taxon>Fungi</taxon>
        <taxon>Dikarya</taxon>
        <taxon>Ascomycota</taxon>
        <taxon>Pezizomycotina</taxon>
        <taxon>Lecanoromycetes</taxon>
        <taxon>OSLEUM clade</taxon>
        <taxon>Lecanoromycetidae</taxon>
        <taxon>Lecanorales</taxon>
        <taxon>Lecanorineae</taxon>
        <taxon>Stereocaulaceae</taxon>
        <taxon>Stereocaulon</taxon>
    </lineage>
</organism>
<feature type="transmembrane region" description="Helical" evidence="8">
    <location>
        <begin position="176"/>
        <end position="196"/>
    </location>
</feature>
<proteinExistence type="inferred from homology"/>
<reference evidence="10 11" key="1">
    <citation type="submission" date="2024-09" db="EMBL/GenBank/DDBJ databases">
        <title>Rethinking Asexuality: The Enigmatic Case of Functional Sexual Genes in Lepraria (Stereocaulaceae).</title>
        <authorList>
            <person name="Doellman M."/>
            <person name="Sun Y."/>
            <person name="Barcenas-Pena A."/>
            <person name="Lumbsch H.T."/>
            <person name="Grewe F."/>
        </authorList>
    </citation>
    <scope>NUCLEOTIDE SEQUENCE [LARGE SCALE GENOMIC DNA]</scope>
    <source>
        <strain evidence="10 11">Mercado 3170</strain>
    </source>
</reference>
<dbReference type="Pfam" id="PF03824">
    <property type="entry name" value="NicO"/>
    <property type="match status" value="1"/>
</dbReference>
<keyword evidence="11" id="KW-1185">Reference proteome</keyword>
<gene>
    <name evidence="10" type="ORF">N7G274_006840</name>
</gene>
<feature type="transmembrane region" description="Helical" evidence="8">
    <location>
        <begin position="83"/>
        <end position="105"/>
    </location>
</feature>
<dbReference type="InterPro" id="IPR004688">
    <property type="entry name" value="Ni/Co_transpt"/>
</dbReference>
<dbReference type="Proteomes" id="UP001590950">
    <property type="component" value="Unassembled WGS sequence"/>
</dbReference>
<name>A0ABR4A7N4_9LECA</name>
<sequence>MNVYIGYKLVQQLRKLINTAPEVEHKFEISGAGCLFYLFKKMFKIIDRPWKMYPLGIMFGLGFDTSSEVALLGIASIQGAKGTSIWLILIFPILFTVGMCLLDTTDGALMMALYTSTSLAKDQIAILYYSIVLTVITVIVAMVIGFVQLLTLILNVASPTGKFWDGVAVAGDHFDIIGGGICGSFVIFGTLSVLLYKPWRRWIDRRRQIQHQPQQLQHDEERGTVTETDAATHPKAGRRLGDVQIMIGDTYGTSSNGDTVKGLSNLNND</sequence>
<comment type="caution">
    <text evidence="8">Lacks conserved residue(s) required for the propagation of feature annotation.</text>
</comment>
<protein>
    <recommendedName>
        <fullName evidence="8">Nickel/cobalt efflux system</fullName>
    </recommendedName>
</protein>
<evidence type="ECO:0000313" key="11">
    <source>
        <dbReference type="Proteomes" id="UP001590950"/>
    </source>
</evidence>
<feature type="transmembrane region" description="Helical" evidence="8">
    <location>
        <begin position="126"/>
        <end position="156"/>
    </location>
</feature>